<evidence type="ECO:0000313" key="2">
    <source>
        <dbReference type="Proteomes" id="UP000824533"/>
    </source>
</evidence>
<reference evidence="1 2" key="1">
    <citation type="journal article" date="2021" name="Front. Genet.">
        <title>Chromosome-Level Genome Assembly Reveals Significant Gene Expansion in the Toll and IMD Signaling Pathways of Dendrolimus kikuchii.</title>
        <authorList>
            <person name="Zhou J."/>
            <person name="Wu P."/>
            <person name="Xiong Z."/>
            <person name="Liu N."/>
            <person name="Zhao N."/>
            <person name="Ji M."/>
            <person name="Qiu Y."/>
            <person name="Yang B."/>
        </authorList>
    </citation>
    <scope>NUCLEOTIDE SEQUENCE [LARGE SCALE GENOMIC DNA]</scope>
    <source>
        <strain evidence="1">Ann1</strain>
    </source>
</reference>
<dbReference type="EMBL" id="CM034388">
    <property type="protein sequence ID" value="KAJ0183556.1"/>
    <property type="molecule type" value="Genomic_DNA"/>
</dbReference>
<sequence length="484" mass="54161">MSEVNLDTILLEVGQFGKYQMRTAALCAVLVIFVSWSISEYVFTTSRINSRCFIPECESEPSSADYAPEWILNAVPGTDMESFDNCQRYVNTSAVDLVTNGTCPDELFDRSTLQNCEEYVYENKYSVVYDFDLACDEWRRTLIGTIRTIGTLPAFPLAGFMSDRWGRKTAMLVDAFNMLWLGTVRYWVNSYIGFTILQFFEAVFSASCHSCAYILMRWYLSKGKFEESAAMLRRMAQVNGTQLSDSSLEALKKTAEEDIKRKAKSEQAGENEPWVVVEVFKHKKILLRCATSPIWWIACTMIYYGLNINSVNILGGNQYVNYMIVAAAEIPGYWAAMILLGKIGRRPVLAGGFWICSICMIAFAFIPSDLYALGLTVYLIGTICIAGVFSSIYVYTAELYPTPYRHRLFAFSSMLGRFGNIIAPLTPAIGAATFDGLPFIIFGGLAFISGFLILLLPETLGITLPETMEEASNIGCNNKTETIL</sequence>
<comment type="caution">
    <text evidence="1">The sequence shown here is derived from an EMBL/GenBank/DDBJ whole genome shotgun (WGS) entry which is preliminary data.</text>
</comment>
<protein>
    <submittedName>
        <fullName evidence="1">Uncharacterized protein</fullName>
    </submittedName>
</protein>
<dbReference type="Proteomes" id="UP000824533">
    <property type="component" value="Linkage Group LG02"/>
</dbReference>
<organism evidence="1 2">
    <name type="scientific">Dendrolimus kikuchii</name>
    <dbReference type="NCBI Taxonomy" id="765133"/>
    <lineage>
        <taxon>Eukaryota</taxon>
        <taxon>Metazoa</taxon>
        <taxon>Ecdysozoa</taxon>
        <taxon>Arthropoda</taxon>
        <taxon>Hexapoda</taxon>
        <taxon>Insecta</taxon>
        <taxon>Pterygota</taxon>
        <taxon>Neoptera</taxon>
        <taxon>Endopterygota</taxon>
        <taxon>Lepidoptera</taxon>
        <taxon>Glossata</taxon>
        <taxon>Ditrysia</taxon>
        <taxon>Bombycoidea</taxon>
        <taxon>Lasiocampidae</taxon>
        <taxon>Dendrolimus</taxon>
    </lineage>
</organism>
<keyword evidence="2" id="KW-1185">Reference proteome</keyword>
<name>A0ACC1DJK5_9NEOP</name>
<proteinExistence type="predicted"/>
<evidence type="ECO:0000313" key="1">
    <source>
        <dbReference type="EMBL" id="KAJ0183556.1"/>
    </source>
</evidence>
<accession>A0ACC1DJK5</accession>
<gene>
    <name evidence="1" type="ORF">K1T71_001532</name>
</gene>